<dbReference type="GO" id="GO:0003950">
    <property type="term" value="F:NAD+ poly-ADP-ribosyltransferase activity"/>
    <property type="evidence" value="ECO:0007669"/>
    <property type="project" value="InterPro"/>
</dbReference>
<comment type="similarity">
    <text evidence="10">Belongs to the ARTD/PARP family.</text>
</comment>
<feature type="compositionally biased region" description="Polar residues" evidence="12">
    <location>
        <begin position="544"/>
        <end position="573"/>
    </location>
</feature>
<keyword evidence="6" id="KW-0677">Repeat</keyword>
<feature type="region of interest" description="Disordered" evidence="12">
    <location>
        <begin position="543"/>
        <end position="573"/>
    </location>
</feature>
<feature type="domain" description="PARP catalytic" evidence="15">
    <location>
        <begin position="769"/>
        <end position="975"/>
    </location>
</feature>
<dbReference type="InterPro" id="IPR037197">
    <property type="entry name" value="WWE_dom_sf"/>
</dbReference>
<dbReference type="InterPro" id="IPR012317">
    <property type="entry name" value="Poly(ADP-ribose)pol_cat_dom"/>
</dbReference>
<dbReference type="FunFam" id="1.10.10.10:FF:000428">
    <property type="entry name" value="Zinc finger CCCH-type containing, antiviral 1"/>
    <property type="match status" value="1"/>
</dbReference>
<protein>
    <recommendedName>
        <fullName evidence="17">Zinc finger CCCH-type antiviral protein 1</fullName>
    </recommendedName>
</protein>
<dbReference type="PANTHER" id="PTHR45740:SF8">
    <property type="entry name" value="ZINC FINGER CCCH-TYPE ANTIVIRAL PROTEIN 1"/>
    <property type="match status" value="1"/>
</dbReference>
<feature type="compositionally biased region" description="Polar residues" evidence="12">
    <location>
        <begin position="310"/>
        <end position="323"/>
    </location>
</feature>
<feature type="compositionally biased region" description="Basic residues" evidence="12">
    <location>
        <begin position="235"/>
        <end position="247"/>
    </location>
</feature>
<dbReference type="PROSITE" id="PS51059">
    <property type="entry name" value="PARP_CATALYTIC"/>
    <property type="match status" value="1"/>
</dbReference>
<keyword evidence="9" id="KW-0539">Nucleus</keyword>
<dbReference type="EMBL" id="CM001278">
    <property type="protein sequence ID" value="EHH52546.1"/>
    <property type="molecule type" value="Genomic_DNA"/>
</dbReference>
<evidence type="ECO:0000256" key="6">
    <source>
        <dbReference type="ARBA" id="ARBA00022737"/>
    </source>
</evidence>
<dbReference type="InterPro" id="IPR051712">
    <property type="entry name" value="ARTD-AVP"/>
</dbReference>
<dbReference type="Pfam" id="PF25261">
    <property type="entry name" value="zf-CCCH_PARP12"/>
    <property type="match status" value="1"/>
</dbReference>
<dbReference type="GO" id="GO:0032481">
    <property type="term" value="P:positive regulation of type I interferon production"/>
    <property type="evidence" value="ECO:0007669"/>
    <property type="project" value="TreeGrafter"/>
</dbReference>
<dbReference type="InterPro" id="IPR036388">
    <property type="entry name" value="WH-like_DNA-bd_sf"/>
</dbReference>
<dbReference type="SUPFAM" id="SSF117839">
    <property type="entry name" value="WWE domain"/>
    <property type="match status" value="1"/>
</dbReference>
<dbReference type="Pfam" id="PF23466">
    <property type="entry name" value="WWE_4"/>
    <property type="match status" value="1"/>
</dbReference>
<feature type="compositionally biased region" description="Polar residues" evidence="12">
    <location>
        <begin position="344"/>
        <end position="369"/>
    </location>
</feature>
<feature type="domain" description="WWE" evidence="14">
    <location>
        <begin position="716"/>
        <end position="814"/>
    </location>
</feature>
<dbReference type="GO" id="GO:0008270">
    <property type="term" value="F:zinc ion binding"/>
    <property type="evidence" value="ECO:0007669"/>
    <property type="project" value="UniProtKB-KW"/>
</dbReference>
<keyword evidence="7 11" id="KW-0863">Zinc-finger</keyword>
<keyword evidence="4" id="KW-0597">Phosphoprotein</keyword>
<keyword evidence="5 11" id="KW-0479">Metal-binding</keyword>
<dbReference type="PANTHER" id="PTHR45740">
    <property type="entry name" value="POLY [ADP-RIBOSE] POLYMERASE"/>
    <property type="match status" value="1"/>
</dbReference>
<evidence type="ECO:0000256" key="8">
    <source>
        <dbReference type="ARBA" id="ARBA00022833"/>
    </source>
</evidence>
<evidence type="ECO:0000256" key="2">
    <source>
        <dbReference type="ARBA" id="ARBA00004496"/>
    </source>
</evidence>
<dbReference type="GO" id="GO:0005737">
    <property type="term" value="C:cytoplasm"/>
    <property type="evidence" value="ECO:0007669"/>
    <property type="project" value="UniProtKB-SubCell"/>
</dbReference>
<feature type="domain" description="C3H1-type" evidence="13">
    <location>
        <begin position="173"/>
        <end position="194"/>
    </location>
</feature>
<dbReference type="GO" id="GO:0061014">
    <property type="term" value="P:positive regulation of mRNA catabolic process"/>
    <property type="evidence" value="ECO:0007669"/>
    <property type="project" value="TreeGrafter"/>
</dbReference>
<dbReference type="InterPro" id="IPR041360">
    <property type="entry name" value="ZAP_HTH"/>
</dbReference>
<accession>G7P0X7</accession>
<evidence type="ECO:0000256" key="9">
    <source>
        <dbReference type="ARBA" id="ARBA00023242"/>
    </source>
</evidence>
<feature type="compositionally biased region" description="Polar residues" evidence="12">
    <location>
        <begin position="264"/>
        <end position="274"/>
    </location>
</feature>
<dbReference type="CDD" id="cd01439">
    <property type="entry name" value="TCCD_inducible_PARP_like"/>
    <property type="match status" value="1"/>
</dbReference>
<feature type="zinc finger region" description="C3H1-type" evidence="11">
    <location>
        <begin position="173"/>
        <end position="194"/>
    </location>
</feature>
<feature type="region of interest" description="Disordered" evidence="12">
    <location>
        <begin position="412"/>
        <end position="483"/>
    </location>
</feature>
<feature type="region of interest" description="Disordered" evidence="12">
    <location>
        <begin position="336"/>
        <end position="370"/>
    </location>
</feature>
<dbReference type="InterPro" id="IPR057602">
    <property type="entry name" value="Zfn-CCCH_PARP12"/>
</dbReference>
<evidence type="ECO:0000256" key="10">
    <source>
        <dbReference type="ARBA" id="ARBA00024347"/>
    </source>
</evidence>
<name>G7P0X7_MACFA</name>
<dbReference type="InterPro" id="IPR040954">
    <property type="entry name" value="Znf-CCCH_8"/>
</dbReference>
<keyword evidence="3" id="KW-0963">Cytoplasm</keyword>
<dbReference type="Pfam" id="PF18606">
    <property type="entry name" value="HTH_53"/>
    <property type="match status" value="1"/>
</dbReference>
<comment type="subcellular location">
    <subcellularLocation>
        <location evidence="2">Cytoplasm</location>
    </subcellularLocation>
    <subcellularLocation>
        <location evidence="1">Nucleus</location>
    </subcellularLocation>
</comment>
<feature type="compositionally biased region" description="Polar residues" evidence="12">
    <location>
        <begin position="412"/>
        <end position="462"/>
    </location>
</feature>
<dbReference type="GO" id="GO:0005634">
    <property type="term" value="C:nucleus"/>
    <property type="evidence" value="ECO:0007669"/>
    <property type="project" value="UniProtKB-SubCell"/>
</dbReference>
<evidence type="ECO:0000313" key="16">
    <source>
        <dbReference type="EMBL" id="EHH52546.1"/>
    </source>
</evidence>
<dbReference type="GO" id="GO:0003723">
    <property type="term" value="F:RNA binding"/>
    <property type="evidence" value="ECO:0007669"/>
    <property type="project" value="TreeGrafter"/>
</dbReference>
<evidence type="ECO:0000256" key="11">
    <source>
        <dbReference type="PROSITE-ProRule" id="PRU00723"/>
    </source>
</evidence>
<evidence type="ECO:0000256" key="1">
    <source>
        <dbReference type="ARBA" id="ARBA00004123"/>
    </source>
</evidence>
<evidence type="ECO:0000256" key="3">
    <source>
        <dbReference type="ARBA" id="ARBA00022490"/>
    </source>
</evidence>
<dbReference type="PROSITE" id="PS50103">
    <property type="entry name" value="ZF_C3H1"/>
    <property type="match status" value="1"/>
</dbReference>
<feature type="compositionally biased region" description="Low complexity" evidence="12">
    <location>
        <begin position="614"/>
        <end position="624"/>
    </location>
</feature>
<keyword evidence="8 11" id="KW-0862">Zinc</keyword>
<gene>
    <name evidence="16" type="ORF">EGM_13002</name>
</gene>
<evidence type="ECO:0000259" key="14">
    <source>
        <dbReference type="PROSITE" id="PS50918"/>
    </source>
</evidence>
<dbReference type="InterPro" id="IPR000571">
    <property type="entry name" value="Znf_CCCH"/>
</dbReference>
<dbReference type="Gene3D" id="1.10.10.10">
    <property type="entry name" value="Winged helix-like DNA-binding domain superfamily/Winged helix DNA-binding domain"/>
    <property type="match status" value="1"/>
</dbReference>
<evidence type="ECO:0000259" key="13">
    <source>
        <dbReference type="PROSITE" id="PS50103"/>
    </source>
</evidence>
<dbReference type="Pfam" id="PF02825">
    <property type="entry name" value="WWE"/>
    <property type="match status" value="1"/>
</dbReference>
<organism>
    <name type="scientific">Macaca fascicularis</name>
    <name type="common">Crab-eating macaque</name>
    <name type="synonym">Cynomolgus monkey</name>
    <dbReference type="NCBI Taxonomy" id="9541"/>
    <lineage>
        <taxon>Eukaryota</taxon>
        <taxon>Metazoa</taxon>
        <taxon>Chordata</taxon>
        <taxon>Craniata</taxon>
        <taxon>Vertebrata</taxon>
        <taxon>Euteleostomi</taxon>
        <taxon>Mammalia</taxon>
        <taxon>Eutheria</taxon>
        <taxon>Euarchontoglires</taxon>
        <taxon>Primates</taxon>
        <taxon>Haplorrhini</taxon>
        <taxon>Catarrhini</taxon>
        <taxon>Cercopithecidae</taxon>
        <taxon>Cercopithecinae</taxon>
        <taxon>Macaca</taxon>
    </lineage>
</organism>
<evidence type="ECO:0000256" key="4">
    <source>
        <dbReference type="ARBA" id="ARBA00022553"/>
    </source>
</evidence>
<reference evidence="16" key="1">
    <citation type="journal article" date="2011" name="Nat. Biotechnol.">
        <title>Genome sequencing and comparison of two nonhuman primate animal models, the cynomolgus and Chinese rhesus macaques.</title>
        <authorList>
            <person name="Yan G."/>
            <person name="Zhang G."/>
            <person name="Fang X."/>
            <person name="Zhang Y."/>
            <person name="Li C."/>
            <person name="Ling F."/>
            <person name="Cooper D.N."/>
            <person name="Li Q."/>
            <person name="Li Y."/>
            <person name="van Gool A.J."/>
            <person name="Du H."/>
            <person name="Chen J."/>
            <person name="Chen R."/>
            <person name="Zhang P."/>
            <person name="Huang Z."/>
            <person name="Thompson J.R."/>
            <person name="Meng Y."/>
            <person name="Bai Y."/>
            <person name="Wang J."/>
            <person name="Zhuo M."/>
            <person name="Wang T."/>
            <person name="Huang Y."/>
            <person name="Wei L."/>
            <person name="Li J."/>
            <person name="Wang Z."/>
            <person name="Hu H."/>
            <person name="Yang P."/>
            <person name="Le L."/>
            <person name="Stenson P.D."/>
            <person name="Li B."/>
            <person name="Liu X."/>
            <person name="Ball E.V."/>
            <person name="An N."/>
            <person name="Huang Q."/>
            <person name="Zhang Y."/>
            <person name="Fan W."/>
            <person name="Zhang X."/>
            <person name="Li Y."/>
            <person name="Wang W."/>
            <person name="Katze M.G."/>
            <person name="Su B."/>
            <person name="Nielsen R."/>
            <person name="Yang H."/>
            <person name="Wang J."/>
            <person name="Wang X."/>
            <person name="Wang J."/>
        </authorList>
    </citation>
    <scope>NUCLEOTIDE SEQUENCE [LARGE SCALE GENOMIC DNA]</scope>
    <source>
        <strain evidence="16">CE-4</strain>
    </source>
</reference>
<evidence type="ECO:0000256" key="12">
    <source>
        <dbReference type="SAM" id="MobiDB-lite"/>
    </source>
</evidence>
<dbReference type="InterPro" id="IPR004170">
    <property type="entry name" value="WWE_dom"/>
</dbReference>
<evidence type="ECO:0000256" key="7">
    <source>
        <dbReference type="ARBA" id="ARBA00022771"/>
    </source>
</evidence>
<dbReference type="Gene3D" id="3.90.228.10">
    <property type="match status" value="1"/>
</dbReference>
<feature type="region of interest" description="Disordered" evidence="12">
    <location>
        <begin position="221"/>
        <end position="251"/>
    </location>
</feature>
<dbReference type="AlphaFoldDB" id="G7P0X7"/>
<sequence length="975" mass="108466">MADPEVCCFITKILCAHGGRMALDALLEEIALSEPQLCEVLQVAGPDRFVVLETSGEAGITRSVVATTRARVCRRKYCQRPCDNLHLCKLNLLGRCNYSQSERNLCKYSHEVLSEENFRVLKNHELSGLNKEELAVLLLQSDPFFMPEICKNYKGEGRQQICNQQPPCSRLHICDHFTRGNCRFPNCLRSHNLMDRKVLAIMREHGLNPDVVQNIQDICNSKHMQKNPPGPRAPSSHRRNMAYRARSKSRDRFFQGSQEFLASASASAERSCTPSPDPSSHRASLEDTPVDDLTHKFTYLGSQDRARPPSGSSKATDLGGTSQAGASRRFLENGSQEDLLHGNPGNTYLASNSTPAPKWKSPTSWTNDQGARRKAVFPPTLPAALSSLGSLQTPEAVTTRKGAGLLSSDYRNINGKSGTQDVQPGPLFNNNADGVATDTTSTRSLNYKSTSSSQREISTPRTQDAGPASRDVQATGRITDDAGPRVALVNGKYKGKKLGASAFVHDTPNGSSQVADKTTDVEKTGATGFGFTMAVMVEKDKLRSGSQSLRSLVPTTPGESTASAQVSTLPQSPAALSSSNRAAVWRAQGQNCTQVPVSPASELTRKTTGSAQYSLSDVTSTTSSRVDDHGSKEICLDHLYKGCPFNGSCSKVHFHLPYRWQMFIGETWTDFKPMEMIEEAYSDPRIHVCSVGSYTINFREMSCDFIPIRRLSTPSSVTKPANSVFTTKWIWYWKNESGTWIQYGEEIKERKKADLKQKDNQKSSNIDSLYLESLYQSCPRGVVQFQAGSRNYELSFQGMIQTNKASKTQKDVIRRPKFVSQWDVQQMKRGPDYQRSIIYIRNMSKKKSQMKEEGSLLFYATSRAYVESICANNFDWALHETHETKYGKGSYFAKDAIYSHKNCPYDAKNIVMFVARVLVGNFIEGNVSYMSPPQPYNSCVDTRLNPSVFVIFEKDQIYPQYVIEYTDADKACVIS</sequence>
<dbReference type="eggNOG" id="ENOG502QSC4">
    <property type="taxonomic scope" value="Eukaryota"/>
</dbReference>
<evidence type="ECO:0000256" key="5">
    <source>
        <dbReference type="ARBA" id="ARBA00022723"/>
    </source>
</evidence>
<dbReference type="Pfam" id="PF18633">
    <property type="entry name" value="zf-CCCH_8"/>
    <property type="match status" value="1"/>
</dbReference>
<dbReference type="Proteomes" id="UP000009130">
    <property type="component" value="Chromosome 3"/>
</dbReference>
<evidence type="ECO:0008006" key="17">
    <source>
        <dbReference type="Google" id="ProtNLM"/>
    </source>
</evidence>
<dbReference type="GO" id="GO:1990404">
    <property type="term" value="F:NAD+-protein mono-ADP-ribosyltransferase activity"/>
    <property type="evidence" value="ECO:0007669"/>
    <property type="project" value="TreeGrafter"/>
</dbReference>
<dbReference type="SUPFAM" id="SSF56399">
    <property type="entry name" value="ADP-ribosylation"/>
    <property type="match status" value="1"/>
</dbReference>
<dbReference type="PROSITE" id="PS50918">
    <property type="entry name" value="WWE"/>
    <property type="match status" value="1"/>
</dbReference>
<feature type="region of interest" description="Disordered" evidence="12">
    <location>
        <begin position="264"/>
        <end position="323"/>
    </location>
</feature>
<proteinExistence type="inferred from homology"/>
<evidence type="ECO:0000259" key="15">
    <source>
        <dbReference type="PROSITE" id="PS51059"/>
    </source>
</evidence>
<dbReference type="GO" id="GO:0009615">
    <property type="term" value="P:response to virus"/>
    <property type="evidence" value="ECO:0007669"/>
    <property type="project" value="TreeGrafter"/>
</dbReference>
<dbReference type="Pfam" id="PF00644">
    <property type="entry name" value="PARP"/>
    <property type="match status" value="1"/>
</dbReference>
<feature type="region of interest" description="Disordered" evidence="12">
    <location>
        <begin position="595"/>
        <end position="624"/>
    </location>
</feature>